<protein>
    <submittedName>
        <fullName evidence="1">Uncharacterized protein</fullName>
    </submittedName>
</protein>
<name>A0ABC9N4R4_BACUC</name>
<comment type="caution">
    <text evidence="1">The sequence shown here is derived from an EMBL/GenBank/DDBJ whole genome shotgun (WGS) entry which is preliminary data.</text>
</comment>
<reference evidence="1" key="2">
    <citation type="submission" date="2013-11" db="EMBL/GenBank/DDBJ databases">
        <title>Draft genome sequence of Bacteroides uniformis (ATCC 8492).</title>
        <authorList>
            <person name="Sudarsanam P."/>
            <person name="Ley R."/>
            <person name="Guruge J."/>
            <person name="Turnbaugh P.J."/>
            <person name="Mahowald M."/>
            <person name="Liep D."/>
            <person name="Gordon J."/>
        </authorList>
    </citation>
    <scope>NUCLEOTIDE SEQUENCE</scope>
    <source>
        <strain evidence="1">ATCC 8492</strain>
    </source>
</reference>
<dbReference type="EMBL" id="AAYH02000049">
    <property type="protein sequence ID" value="EDO51695.1"/>
    <property type="molecule type" value="Genomic_DNA"/>
</dbReference>
<evidence type="ECO:0000313" key="2">
    <source>
        <dbReference type="Proteomes" id="UP000004110"/>
    </source>
</evidence>
<evidence type="ECO:0000313" key="1">
    <source>
        <dbReference type="EMBL" id="EDO51695.1"/>
    </source>
</evidence>
<proteinExistence type="predicted"/>
<dbReference type="Proteomes" id="UP000004110">
    <property type="component" value="Unassembled WGS sequence"/>
</dbReference>
<gene>
    <name evidence="1" type="ORF">BACUNI_04243</name>
</gene>
<organism evidence="1 2">
    <name type="scientific">Bacteroides uniformis (strain ATCC 8492 / DSM 6597 / CCUG 4942 / CIP 103695 / JCM 5828 / KCTC 5204 / NCTC 13054 / VPI 0061)</name>
    <dbReference type="NCBI Taxonomy" id="411479"/>
    <lineage>
        <taxon>Bacteria</taxon>
        <taxon>Pseudomonadati</taxon>
        <taxon>Bacteroidota</taxon>
        <taxon>Bacteroidia</taxon>
        <taxon>Bacteroidales</taxon>
        <taxon>Bacteroidaceae</taxon>
        <taxon>Bacteroides</taxon>
    </lineage>
</organism>
<dbReference type="AlphaFoldDB" id="A0ABC9N4R4"/>
<keyword evidence="2" id="KW-1185">Reference proteome</keyword>
<accession>A0ABC9N4R4</accession>
<reference evidence="1" key="1">
    <citation type="submission" date="2007-06" db="EMBL/GenBank/DDBJ databases">
        <authorList>
            <person name="Fulton L."/>
            <person name="Clifton S."/>
            <person name="Fulton B."/>
            <person name="Xu J."/>
            <person name="Minx P."/>
            <person name="Pepin K.H."/>
            <person name="Johnson M."/>
            <person name="Thiruvilangam P."/>
            <person name="Bhonagiri V."/>
            <person name="Nash W.E."/>
            <person name="Mardis E.R."/>
            <person name="Wilson R.K."/>
        </authorList>
    </citation>
    <scope>NUCLEOTIDE SEQUENCE [LARGE SCALE GENOMIC DNA]</scope>
    <source>
        <strain evidence="1">ATCC 8492</strain>
    </source>
</reference>
<sequence>MVALGHAVGIGKHQPFIFAGLDSKRHGQLLAADVTGGIGYEAVVEMGIFLLEDGQVILALIGVAVVNDDDFKLGIVLLQHGAQVAAQILGFLAGADNDGYGGQFLGEVRVSLLHGTAARMNTVVETEVVDNLNKEQTTRRSEYDNFS</sequence>